<dbReference type="EMBL" id="JAYGHY010000015">
    <property type="protein sequence ID" value="MEA5442241.1"/>
    <property type="molecule type" value="Genomic_DNA"/>
</dbReference>
<dbReference type="GO" id="GO:0032259">
    <property type="term" value="P:methylation"/>
    <property type="evidence" value="ECO:0007669"/>
    <property type="project" value="UniProtKB-KW"/>
</dbReference>
<sequence length="377" mass="38915">MDSLRPPSAPQRGFTLPVWLTAAARAALGALQGEPFNTAVPLELLQPQGVVPIPVRAAARLGEGLALGESCCDPGEGLDLTRGLVVWVLARWLPGDGPWLWLEPGEGVGVHEASGEACLSAYAQRLLEANLRPLVPAGRRLGLTLVLPDGRRLAERTSNAAFGVVDGLALIGTQAEVQAGADPDQLARTLAELAGRVAAPGFDGDLVLVIGENGLDLAPRLGLPPQLLLKAGNWLGPVLVAAAEAGVERLLLFGYQGKLIKLAGGIFHTHHHLADGRAEVLTALAALEGASGSTLEALHGAATVEAALAGLEQADPELAARLRARIAAAIESRCQAYLASHGAPAVAVGAALFDRGRQVRVCGPAGAELMERFRGAT</sequence>
<name>A0ABU5SUU0_9CYAN</name>
<accession>A0ABU5SUU0</accession>
<keyword evidence="7" id="KW-1185">Reference proteome</keyword>
<comment type="similarity">
    <text evidence="5">Belongs to the CbiD family.</text>
</comment>
<evidence type="ECO:0000256" key="5">
    <source>
        <dbReference type="HAMAP-Rule" id="MF_00787"/>
    </source>
</evidence>
<dbReference type="PANTHER" id="PTHR35863:SF1">
    <property type="entry name" value="COBALT-PRECORRIN-5B C(1)-METHYLTRANSFERASE"/>
    <property type="match status" value="1"/>
</dbReference>
<comment type="caution">
    <text evidence="6">The sequence shown here is derived from an EMBL/GenBank/DDBJ whole genome shotgun (WGS) entry which is preliminary data.</text>
</comment>
<dbReference type="PIRSF" id="PIRSF026782">
    <property type="entry name" value="CbiD"/>
    <property type="match status" value="1"/>
</dbReference>
<protein>
    <recommendedName>
        <fullName evidence="5">Cobalt-precorrin-5B C(1)-methyltransferase</fullName>
        <ecNumber evidence="5">2.1.1.195</ecNumber>
    </recommendedName>
    <alternativeName>
        <fullName evidence="5">Cobalt-precorrin-6A synthase</fullName>
    </alternativeName>
</protein>
<dbReference type="HAMAP" id="MF_00787">
    <property type="entry name" value="CbiD"/>
    <property type="match status" value="1"/>
</dbReference>
<gene>
    <name evidence="5 6" type="primary">cbiD</name>
    <name evidence="6" type="ORF">VB739_06720</name>
</gene>
<evidence type="ECO:0000313" key="6">
    <source>
        <dbReference type="EMBL" id="MEA5442241.1"/>
    </source>
</evidence>
<organism evidence="6 7">
    <name type="scientific">Cyanobium gracile UHCC 0281</name>
    <dbReference type="NCBI Taxonomy" id="3110309"/>
    <lineage>
        <taxon>Bacteria</taxon>
        <taxon>Bacillati</taxon>
        <taxon>Cyanobacteriota</taxon>
        <taxon>Cyanophyceae</taxon>
        <taxon>Synechococcales</taxon>
        <taxon>Prochlorococcaceae</taxon>
        <taxon>Cyanobium</taxon>
    </lineage>
</organism>
<dbReference type="SUPFAM" id="SSF111342">
    <property type="entry name" value="CbiD-like"/>
    <property type="match status" value="1"/>
</dbReference>
<keyword evidence="3 5" id="KW-0808">Transferase</keyword>
<comment type="pathway">
    <text evidence="5">Cofactor biosynthesis; adenosylcobalamin biosynthesis; cob(II)yrinate a,c-diamide from sirohydrochlorin (anaerobic route): step 6/10.</text>
</comment>
<dbReference type="GO" id="GO:0008168">
    <property type="term" value="F:methyltransferase activity"/>
    <property type="evidence" value="ECO:0007669"/>
    <property type="project" value="UniProtKB-KW"/>
</dbReference>
<dbReference type="InterPro" id="IPR002748">
    <property type="entry name" value="CbiD"/>
</dbReference>
<evidence type="ECO:0000256" key="1">
    <source>
        <dbReference type="ARBA" id="ARBA00022573"/>
    </source>
</evidence>
<evidence type="ECO:0000256" key="2">
    <source>
        <dbReference type="ARBA" id="ARBA00022603"/>
    </source>
</evidence>
<evidence type="ECO:0000256" key="4">
    <source>
        <dbReference type="ARBA" id="ARBA00022691"/>
    </source>
</evidence>
<dbReference type="Pfam" id="PF01888">
    <property type="entry name" value="CbiD"/>
    <property type="match status" value="1"/>
</dbReference>
<dbReference type="Proteomes" id="UP001302329">
    <property type="component" value="Unassembled WGS sequence"/>
</dbReference>
<dbReference type="Gene3D" id="3.30.2110.10">
    <property type="entry name" value="CbiD-like"/>
    <property type="match status" value="1"/>
</dbReference>
<proteinExistence type="inferred from homology"/>
<dbReference type="InterPro" id="IPR036074">
    <property type="entry name" value="CbiD_sf"/>
</dbReference>
<keyword evidence="1 5" id="KW-0169">Cobalamin biosynthesis</keyword>
<dbReference type="NCBIfam" id="TIGR00312">
    <property type="entry name" value="cbiD"/>
    <property type="match status" value="1"/>
</dbReference>
<comment type="function">
    <text evidence="5">Catalyzes the methylation of C-1 in cobalt-precorrin-5B to form cobalt-precorrin-6A.</text>
</comment>
<keyword evidence="4 5" id="KW-0949">S-adenosyl-L-methionine</keyword>
<evidence type="ECO:0000256" key="3">
    <source>
        <dbReference type="ARBA" id="ARBA00022679"/>
    </source>
</evidence>
<dbReference type="PANTHER" id="PTHR35863">
    <property type="entry name" value="COBALT-PRECORRIN-5B C(1)-METHYLTRANSFERASE"/>
    <property type="match status" value="1"/>
</dbReference>
<dbReference type="EC" id="2.1.1.195" evidence="5"/>
<dbReference type="RefSeq" id="WP_323356351.1">
    <property type="nucleotide sequence ID" value="NZ_JAYGHY010000015.1"/>
</dbReference>
<comment type="catalytic activity">
    <reaction evidence="5">
        <text>Co-precorrin-5B + S-adenosyl-L-methionine = Co-precorrin-6A + S-adenosyl-L-homocysteine</text>
        <dbReference type="Rhea" id="RHEA:26285"/>
        <dbReference type="ChEBI" id="CHEBI:57856"/>
        <dbReference type="ChEBI" id="CHEBI:59789"/>
        <dbReference type="ChEBI" id="CHEBI:60063"/>
        <dbReference type="ChEBI" id="CHEBI:60064"/>
        <dbReference type="EC" id="2.1.1.195"/>
    </reaction>
</comment>
<keyword evidence="2 5" id="KW-0489">Methyltransferase</keyword>
<evidence type="ECO:0000313" key="7">
    <source>
        <dbReference type="Proteomes" id="UP001302329"/>
    </source>
</evidence>
<reference evidence="6 7" key="1">
    <citation type="submission" date="2023-12" db="EMBL/GenBank/DDBJ databases">
        <title>Baltic Sea Cyanobacteria.</title>
        <authorList>
            <person name="Delbaje E."/>
            <person name="Fewer D.P."/>
            <person name="Shishido T.K."/>
        </authorList>
    </citation>
    <scope>NUCLEOTIDE SEQUENCE [LARGE SCALE GENOMIC DNA]</scope>
    <source>
        <strain evidence="6 7">UHCC 0281</strain>
    </source>
</reference>